<evidence type="ECO:0000313" key="3">
    <source>
        <dbReference type="EMBL" id="EKT4094208.1"/>
    </source>
</evidence>
<accession>A0AAI9FTX6</accession>
<dbReference type="Pfam" id="PF20455">
    <property type="entry name" value="DUF6708"/>
    <property type="match status" value="1"/>
</dbReference>
<evidence type="ECO:0000259" key="2">
    <source>
        <dbReference type="Pfam" id="PF20455"/>
    </source>
</evidence>
<dbReference type="RefSeq" id="WP_110712646.1">
    <property type="nucleotide sequence ID" value="NZ_CP029773.1"/>
</dbReference>
<reference evidence="3" key="1">
    <citation type="submission" date="2022-07" db="EMBL/GenBank/DDBJ databases">
        <authorList>
            <consortium name="DAFM: The Division of Animal and Food Microbiology"/>
        </authorList>
    </citation>
    <scope>NUCLEOTIDE SEQUENCE</scope>
    <source>
        <strain evidence="3">19MO01SH01-2</strain>
    </source>
</reference>
<keyword evidence="1" id="KW-1133">Transmembrane helix</keyword>
<organism evidence="3 4">
    <name type="scientific">Stenotrophomonas maltophilia</name>
    <name type="common">Pseudomonas maltophilia</name>
    <name type="synonym">Xanthomonas maltophilia</name>
    <dbReference type="NCBI Taxonomy" id="40324"/>
    <lineage>
        <taxon>Bacteria</taxon>
        <taxon>Pseudomonadati</taxon>
        <taxon>Pseudomonadota</taxon>
        <taxon>Gammaproteobacteria</taxon>
        <taxon>Lysobacterales</taxon>
        <taxon>Lysobacteraceae</taxon>
        <taxon>Stenotrophomonas</taxon>
        <taxon>Stenotrophomonas maltophilia group</taxon>
    </lineage>
</organism>
<feature type="transmembrane region" description="Helical" evidence="1">
    <location>
        <begin position="99"/>
        <end position="118"/>
    </location>
</feature>
<keyword evidence="1" id="KW-0812">Transmembrane</keyword>
<dbReference type="Proteomes" id="UP001218208">
    <property type="component" value="Unassembled WGS sequence"/>
</dbReference>
<feature type="transmembrane region" description="Helical" evidence="1">
    <location>
        <begin position="63"/>
        <end position="87"/>
    </location>
</feature>
<comment type="caution">
    <text evidence="3">The sequence shown here is derived from an EMBL/GenBank/DDBJ whole genome shotgun (WGS) entry which is preliminary data.</text>
</comment>
<feature type="transmembrane region" description="Helical" evidence="1">
    <location>
        <begin position="245"/>
        <end position="270"/>
    </location>
</feature>
<evidence type="ECO:0000313" key="4">
    <source>
        <dbReference type="Proteomes" id="UP001218208"/>
    </source>
</evidence>
<evidence type="ECO:0000256" key="1">
    <source>
        <dbReference type="SAM" id="Phobius"/>
    </source>
</evidence>
<dbReference type="InterPro" id="IPR046554">
    <property type="entry name" value="DUF6708"/>
</dbReference>
<protein>
    <recommendedName>
        <fullName evidence="2">DUF6708 domain-containing protein</fullName>
    </recommendedName>
</protein>
<sequence>MSQFAGWLAQRYRNNRRLDNYEVAADVRNFDASTLAPLDKGIVYLDDDCIEYVDRHFLYRGWAAMWGFVVIGLALLFVSAIAHATVTMQAEGKAVSSEMAITVAVLGVLMLGFVAFAYKMLLGRDIFRCQYYPIRFDRATRQVHVFTGGRSKVVSAPWSDVRFIIGRDKPAGPGEDYTYDLRGLVMRGDQVVHTFAVGSDCGSNPAVVLAHWEMIRRFMEEGRSALPFPPLQLYTSVAPSFRNAFIIHVSSAGSGLMWIALPLTLPWALFRFLAMKLCRKPVWPASIVRRTAASSGTPPLRAPVVYGRVDHVGGRADEMERFWKESIAAAKARNDEVGHQLKERAAERGR</sequence>
<feature type="domain" description="DUF6708" evidence="2">
    <location>
        <begin position="120"/>
        <end position="291"/>
    </location>
</feature>
<keyword evidence="1" id="KW-0472">Membrane</keyword>
<dbReference type="EMBL" id="ABLOJW010000024">
    <property type="protein sequence ID" value="EKT4094208.1"/>
    <property type="molecule type" value="Genomic_DNA"/>
</dbReference>
<proteinExistence type="predicted"/>
<name>A0AAI9FTX6_STEMA</name>
<gene>
    <name evidence="3" type="ORF">QEG23_003760</name>
</gene>
<dbReference type="AlphaFoldDB" id="A0AAI9FTX6"/>